<proteinExistence type="predicted"/>
<dbReference type="Proteomes" id="UP000002316">
    <property type="component" value="Chromosome 1"/>
</dbReference>
<protein>
    <submittedName>
        <fullName evidence="3">Uncharacterized protein</fullName>
    </submittedName>
</protein>
<keyword evidence="2" id="KW-0472">Membrane</keyword>
<name>C9ZIN2_TRYB9</name>
<reference evidence="4" key="1">
    <citation type="journal article" date="2010" name="PLoS Negl. Trop. Dis.">
        <title>The genome sequence of Trypanosoma brucei gambiense, causative agent of chronic human african trypanosomiasis.</title>
        <authorList>
            <person name="Jackson A.P."/>
            <person name="Sanders M."/>
            <person name="Berry A."/>
            <person name="McQuillan J."/>
            <person name="Aslett M.A."/>
            <person name="Quail M.A."/>
            <person name="Chukualim B."/>
            <person name="Capewell P."/>
            <person name="MacLeod A."/>
            <person name="Melville S.E."/>
            <person name="Gibson W."/>
            <person name="Barry J.D."/>
            <person name="Berriman M."/>
            <person name="Hertz-Fowler C."/>
        </authorList>
    </citation>
    <scope>NUCLEOTIDE SEQUENCE [LARGE SCALE GENOMIC DNA]</scope>
    <source>
        <strain evidence="4">MHOM/CI/86/DAL972</strain>
    </source>
</reference>
<keyword evidence="2" id="KW-1133">Transmembrane helix</keyword>
<keyword evidence="2" id="KW-0812">Transmembrane</keyword>
<dbReference type="RefSeq" id="XP_011771465.1">
    <property type="nucleotide sequence ID" value="XM_011773163.1"/>
</dbReference>
<evidence type="ECO:0000256" key="1">
    <source>
        <dbReference type="SAM" id="MobiDB-lite"/>
    </source>
</evidence>
<evidence type="ECO:0000256" key="2">
    <source>
        <dbReference type="SAM" id="Phobius"/>
    </source>
</evidence>
<organism evidence="3 4">
    <name type="scientific">Trypanosoma brucei gambiense (strain MHOM/CI/86/DAL972)</name>
    <dbReference type="NCBI Taxonomy" id="679716"/>
    <lineage>
        <taxon>Eukaryota</taxon>
        <taxon>Discoba</taxon>
        <taxon>Euglenozoa</taxon>
        <taxon>Kinetoplastea</taxon>
        <taxon>Metakinetoplastina</taxon>
        <taxon>Trypanosomatida</taxon>
        <taxon>Trypanosomatidae</taxon>
        <taxon>Trypanosoma</taxon>
    </lineage>
</organism>
<sequence length="51" mass="5541">MCSQMPCVFVYRVLSFLTVSFIPLLLFSSHPSELGGGGNQSVTEQCAFTPN</sequence>
<dbReference type="GeneID" id="23858264"/>
<accession>C9ZIN2</accession>
<dbReference type="KEGG" id="tbg:TbgDal_I1915"/>
<dbReference type="EMBL" id="FN554964">
    <property type="protein sequence ID" value="CBH09024.1"/>
    <property type="molecule type" value="Genomic_DNA"/>
</dbReference>
<feature type="compositionally biased region" description="Polar residues" evidence="1">
    <location>
        <begin position="40"/>
        <end position="51"/>
    </location>
</feature>
<evidence type="ECO:0000313" key="4">
    <source>
        <dbReference type="Proteomes" id="UP000002316"/>
    </source>
</evidence>
<gene>
    <name evidence="3" type="ORF">TbgDal_I1915</name>
</gene>
<feature type="transmembrane region" description="Helical" evidence="2">
    <location>
        <begin position="9"/>
        <end position="27"/>
    </location>
</feature>
<feature type="region of interest" description="Disordered" evidence="1">
    <location>
        <begin position="32"/>
        <end position="51"/>
    </location>
</feature>
<dbReference type="AlphaFoldDB" id="C9ZIN2"/>
<evidence type="ECO:0000313" key="3">
    <source>
        <dbReference type="EMBL" id="CBH09024.1"/>
    </source>
</evidence>